<dbReference type="Proteomes" id="UP000193144">
    <property type="component" value="Unassembled WGS sequence"/>
</dbReference>
<comment type="caution">
    <text evidence="2">The sequence shown here is derived from an EMBL/GenBank/DDBJ whole genome shotgun (WGS) entry which is preliminary data.</text>
</comment>
<dbReference type="OrthoDB" id="10347528at2759"/>
<protein>
    <submittedName>
        <fullName evidence="2">Uncharacterized protein</fullName>
    </submittedName>
</protein>
<organism evidence="2 3">
    <name type="scientific">Clohesyomyces aquaticus</name>
    <dbReference type="NCBI Taxonomy" id="1231657"/>
    <lineage>
        <taxon>Eukaryota</taxon>
        <taxon>Fungi</taxon>
        <taxon>Dikarya</taxon>
        <taxon>Ascomycota</taxon>
        <taxon>Pezizomycotina</taxon>
        <taxon>Dothideomycetes</taxon>
        <taxon>Pleosporomycetidae</taxon>
        <taxon>Pleosporales</taxon>
        <taxon>Lindgomycetaceae</taxon>
        <taxon>Clohesyomyces</taxon>
    </lineage>
</organism>
<evidence type="ECO:0000256" key="1">
    <source>
        <dbReference type="SAM" id="SignalP"/>
    </source>
</evidence>
<proteinExistence type="predicted"/>
<evidence type="ECO:0000313" key="2">
    <source>
        <dbReference type="EMBL" id="ORY11061.1"/>
    </source>
</evidence>
<keyword evidence="1" id="KW-0732">Signal</keyword>
<keyword evidence="3" id="KW-1185">Reference proteome</keyword>
<evidence type="ECO:0000313" key="3">
    <source>
        <dbReference type="Proteomes" id="UP000193144"/>
    </source>
</evidence>
<feature type="chain" id="PRO_5013028155" evidence="1">
    <location>
        <begin position="22"/>
        <end position="169"/>
    </location>
</feature>
<sequence length="169" mass="18318">MRLVALLPALAGVLSLANARAADERMYVSGTCRTLPIEFGKNVCVYGCLNQAAPIDCNDKGRYDPCLDKVTPNPCLPNEVLLTDARDYKTVPEAPSCKRLCPGKKTCYTQTNTYKNQCCGCPTGWKPKIPGPYCVNGVGTGSTQFCVGCKGAGEKLVWNTTKKIWECLV</sequence>
<reference evidence="2 3" key="1">
    <citation type="submission" date="2016-07" db="EMBL/GenBank/DDBJ databases">
        <title>Pervasive Adenine N6-methylation of Active Genes in Fungi.</title>
        <authorList>
            <consortium name="DOE Joint Genome Institute"/>
            <person name="Mondo S.J."/>
            <person name="Dannebaum R.O."/>
            <person name="Kuo R.C."/>
            <person name="Labutti K."/>
            <person name="Haridas S."/>
            <person name="Kuo A."/>
            <person name="Salamov A."/>
            <person name="Ahrendt S.R."/>
            <person name="Lipzen A."/>
            <person name="Sullivan W."/>
            <person name="Andreopoulos W.B."/>
            <person name="Clum A."/>
            <person name="Lindquist E."/>
            <person name="Daum C."/>
            <person name="Ramamoorthy G.K."/>
            <person name="Gryganskyi A."/>
            <person name="Culley D."/>
            <person name="Magnuson J.K."/>
            <person name="James T.Y."/>
            <person name="O'Malley M.A."/>
            <person name="Stajich J.E."/>
            <person name="Spatafora J.W."/>
            <person name="Visel A."/>
            <person name="Grigoriev I.V."/>
        </authorList>
    </citation>
    <scope>NUCLEOTIDE SEQUENCE [LARGE SCALE GENOMIC DNA]</scope>
    <source>
        <strain evidence="2 3">CBS 115471</strain>
    </source>
</reference>
<feature type="signal peptide" evidence="1">
    <location>
        <begin position="1"/>
        <end position="21"/>
    </location>
</feature>
<dbReference type="AlphaFoldDB" id="A0A1Y1ZLC3"/>
<name>A0A1Y1ZLC3_9PLEO</name>
<gene>
    <name evidence="2" type="ORF">BCR34DRAFT_601662</name>
</gene>
<dbReference type="EMBL" id="MCFA01000065">
    <property type="protein sequence ID" value="ORY11061.1"/>
    <property type="molecule type" value="Genomic_DNA"/>
</dbReference>
<accession>A0A1Y1ZLC3</accession>